<keyword evidence="1" id="KW-1133">Transmembrane helix</keyword>
<dbReference type="Proteomes" id="UP001144673">
    <property type="component" value="Chromosome 3"/>
</dbReference>
<accession>A0A9W8UJM7</accession>
<dbReference type="RefSeq" id="XP_056050864.1">
    <property type="nucleotide sequence ID" value="XM_056193870.1"/>
</dbReference>
<evidence type="ECO:0000313" key="2">
    <source>
        <dbReference type="EMBL" id="KAJ4147923.1"/>
    </source>
</evidence>
<feature type="transmembrane region" description="Helical" evidence="1">
    <location>
        <begin position="6"/>
        <end position="23"/>
    </location>
</feature>
<name>A0A9W8UJM7_AKAMU</name>
<sequence length="84" mass="9575">MHHVGTGLVAVLCNLFLGTVLYFQRNLAIHSTTTLDRCPRGRSTDLHLDAITLQSPPPRLVPWQQPCEAHCQLSEKRLQRRPYT</sequence>
<evidence type="ECO:0000256" key="1">
    <source>
        <dbReference type="SAM" id="Phobius"/>
    </source>
</evidence>
<evidence type="ECO:0000313" key="3">
    <source>
        <dbReference type="Proteomes" id="UP001144673"/>
    </source>
</evidence>
<dbReference type="KEGG" id="amus:LMH87_002417"/>
<reference evidence="2" key="1">
    <citation type="journal article" date="2023" name="Access Microbiol">
        <title>De-novo genome assembly for Akanthomyces muscarius, a biocontrol agent of insect agricultural pests.</title>
        <authorList>
            <person name="Erdos Z."/>
            <person name="Studholme D.J."/>
            <person name="Raymond B."/>
            <person name="Sharma M."/>
        </authorList>
    </citation>
    <scope>NUCLEOTIDE SEQUENCE</scope>
    <source>
        <strain evidence="2">Ve6</strain>
    </source>
</reference>
<keyword evidence="3" id="KW-1185">Reference proteome</keyword>
<organism evidence="2 3">
    <name type="scientific">Akanthomyces muscarius</name>
    <name type="common">Entomopathogenic fungus</name>
    <name type="synonym">Lecanicillium muscarium</name>
    <dbReference type="NCBI Taxonomy" id="2231603"/>
    <lineage>
        <taxon>Eukaryota</taxon>
        <taxon>Fungi</taxon>
        <taxon>Dikarya</taxon>
        <taxon>Ascomycota</taxon>
        <taxon>Pezizomycotina</taxon>
        <taxon>Sordariomycetes</taxon>
        <taxon>Hypocreomycetidae</taxon>
        <taxon>Hypocreales</taxon>
        <taxon>Cordycipitaceae</taxon>
        <taxon>Akanthomyces</taxon>
    </lineage>
</organism>
<keyword evidence="1" id="KW-0812">Transmembrane</keyword>
<gene>
    <name evidence="2" type="ORF">LMH87_002417</name>
</gene>
<protein>
    <submittedName>
        <fullName evidence="2">Uncharacterized protein</fullName>
    </submittedName>
</protein>
<dbReference type="EMBL" id="JAJHUN010000010">
    <property type="protein sequence ID" value="KAJ4147923.1"/>
    <property type="molecule type" value="Genomic_DNA"/>
</dbReference>
<dbReference type="AlphaFoldDB" id="A0A9W8UJM7"/>
<dbReference type="GeneID" id="80889576"/>
<keyword evidence="1" id="KW-0472">Membrane</keyword>
<comment type="caution">
    <text evidence="2">The sequence shown here is derived from an EMBL/GenBank/DDBJ whole genome shotgun (WGS) entry which is preliminary data.</text>
</comment>
<proteinExistence type="predicted"/>